<evidence type="ECO:0000256" key="5">
    <source>
        <dbReference type="ARBA" id="ARBA00022840"/>
    </source>
</evidence>
<dbReference type="GO" id="GO:0005737">
    <property type="term" value="C:cytoplasm"/>
    <property type="evidence" value="ECO:0007669"/>
    <property type="project" value="UniProtKB-SubCell"/>
</dbReference>
<dbReference type="FunFam" id="1.10.560.10:FF:000038">
    <property type="entry name" value="Chaperonin containing TCP1 subunit 6B"/>
    <property type="match status" value="1"/>
</dbReference>
<dbReference type="GO" id="GO:0005524">
    <property type="term" value="F:ATP binding"/>
    <property type="evidence" value="ECO:0007669"/>
    <property type="project" value="UniProtKB-KW"/>
</dbReference>
<dbReference type="NCBIfam" id="TIGR02347">
    <property type="entry name" value="chap_CCT_zeta"/>
    <property type="match status" value="1"/>
</dbReference>
<dbReference type="InterPro" id="IPR027413">
    <property type="entry name" value="GROEL-like_equatorial_sf"/>
</dbReference>
<keyword evidence="4 7" id="KW-0547">Nucleotide-binding</keyword>
<evidence type="ECO:0000256" key="1">
    <source>
        <dbReference type="ARBA" id="ARBA00004496"/>
    </source>
</evidence>
<evidence type="ECO:0000256" key="7">
    <source>
        <dbReference type="RuleBase" id="RU004187"/>
    </source>
</evidence>
<sequence>MLLLIMASLLRLNPMAELARGSVALQVNLMAAKGLLEIMRTNLGPKGTMKMLVSGSGDIKISKDGNVLLNEMQIKVPTASMIAKTSTAQNDITGDGTTSVVMLIGELLKQAENYITEGVHPSVICDGLEMGKNRCLELLDEMKVCLPLEKDLLLKVAGTALRTKVAPELADHLTEIVVDAVLAIRTVDRPIDLLMVEIMTMQHCTEMDTQLIRGLVLDHGVRHPDMKKLVRNAYILTCNVSLEFEKPEVNVKALYKNAEEREKVLASEREFIIKRVQKIIDLKRIVCDLETLNDNVERNFVVINQKVPIICQWKGIDPISLDLLAKAGIPALRRAKRRNMERLMLACGCTPVNSVDDLTKHVLGKAGLVHEVTLGEEKYTFVEEVENPKSVTILIKGPSKHAINQVKDAVDDGLQSVKNTFDDGGCVIPGAGAFEVAAYCDLMTLKETVDGRVKMGIQAFADALMIIVKSLAQNAGFHPVESCIKLQDEYKKLHTLLGLNLYTGDVLLPVEEGIFDNYCVKKSILTSSVATASNLLMVDEIIRGGMSTKGT</sequence>
<name>A0A0V1MNA5_9BILA</name>
<evidence type="ECO:0000256" key="3">
    <source>
        <dbReference type="ARBA" id="ARBA00022490"/>
    </source>
</evidence>
<evidence type="ECO:0000256" key="6">
    <source>
        <dbReference type="ARBA" id="ARBA00023186"/>
    </source>
</evidence>
<comment type="subcellular location">
    <subcellularLocation>
        <location evidence="1">Cytoplasm</location>
    </subcellularLocation>
</comment>
<dbReference type="Pfam" id="PF00118">
    <property type="entry name" value="Cpn60_TCP1"/>
    <property type="match status" value="1"/>
</dbReference>
<dbReference type="InterPro" id="IPR002423">
    <property type="entry name" value="Cpn60/GroEL/TCP-1"/>
</dbReference>
<proteinExistence type="inferred from homology"/>
<keyword evidence="5 7" id="KW-0067">ATP-binding</keyword>
<dbReference type="STRING" id="268474.A0A0V1MNA5"/>
<dbReference type="GO" id="GO:0016887">
    <property type="term" value="F:ATP hydrolysis activity"/>
    <property type="evidence" value="ECO:0007669"/>
    <property type="project" value="InterPro"/>
</dbReference>
<dbReference type="InterPro" id="IPR027409">
    <property type="entry name" value="GroEL-like_apical_dom_sf"/>
</dbReference>
<organism evidence="9 10">
    <name type="scientific">Trichinella papuae</name>
    <dbReference type="NCBI Taxonomy" id="268474"/>
    <lineage>
        <taxon>Eukaryota</taxon>
        <taxon>Metazoa</taxon>
        <taxon>Ecdysozoa</taxon>
        <taxon>Nematoda</taxon>
        <taxon>Enoplea</taxon>
        <taxon>Dorylaimia</taxon>
        <taxon>Trichinellida</taxon>
        <taxon>Trichinellidae</taxon>
        <taxon>Trichinella</taxon>
    </lineage>
</organism>
<dbReference type="InterPro" id="IPR017998">
    <property type="entry name" value="Chaperone_TCP-1"/>
</dbReference>
<evidence type="ECO:0000313" key="9">
    <source>
        <dbReference type="EMBL" id="KRZ73039.1"/>
    </source>
</evidence>
<feature type="chain" id="PRO_5006882711" evidence="8">
    <location>
        <begin position="19"/>
        <end position="551"/>
    </location>
</feature>
<feature type="signal peptide" evidence="8">
    <location>
        <begin position="1"/>
        <end position="18"/>
    </location>
</feature>
<dbReference type="InterPro" id="IPR012722">
    <property type="entry name" value="Chap_CCT_zeta"/>
</dbReference>
<dbReference type="CDD" id="cd03342">
    <property type="entry name" value="TCP1_zeta"/>
    <property type="match status" value="1"/>
</dbReference>
<dbReference type="PANTHER" id="PTHR11353">
    <property type="entry name" value="CHAPERONIN"/>
    <property type="match status" value="1"/>
</dbReference>
<dbReference type="FunFam" id="1.10.560.10:FF:000058">
    <property type="entry name" value="T-complex protein 1 subunit zeta"/>
    <property type="match status" value="1"/>
</dbReference>
<evidence type="ECO:0000256" key="2">
    <source>
        <dbReference type="ARBA" id="ARBA00008020"/>
    </source>
</evidence>
<evidence type="ECO:0000256" key="8">
    <source>
        <dbReference type="SAM" id="SignalP"/>
    </source>
</evidence>
<dbReference type="Gene3D" id="3.50.7.10">
    <property type="entry name" value="GroEL"/>
    <property type="match status" value="1"/>
</dbReference>
<dbReference type="GO" id="GO:0051082">
    <property type="term" value="F:unfolded protein binding"/>
    <property type="evidence" value="ECO:0007669"/>
    <property type="project" value="InterPro"/>
</dbReference>
<dbReference type="GO" id="GO:0140662">
    <property type="term" value="F:ATP-dependent protein folding chaperone"/>
    <property type="evidence" value="ECO:0007669"/>
    <property type="project" value="InterPro"/>
</dbReference>
<keyword evidence="10" id="KW-1185">Reference proteome</keyword>
<gene>
    <name evidence="9" type="primary">CCT6</name>
    <name evidence="9" type="ORF">T10_1744</name>
</gene>
<keyword evidence="3" id="KW-0963">Cytoplasm</keyword>
<dbReference type="OrthoDB" id="10052040at2759"/>
<dbReference type="Proteomes" id="UP000054843">
    <property type="component" value="Unassembled WGS sequence"/>
</dbReference>
<keyword evidence="6 7" id="KW-0143">Chaperone</keyword>
<reference evidence="9 10" key="1">
    <citation type="submission" date="2015-01" db="EMBL/GenBank/DDBJ databases">
        <title>Evolution of Trichinella species and genotypes.</title>
        <authorList>
            <person name="Korhonen P.K."/>
            <person name="Edoardo P."/>
            <person name="Giuseppe L.R."/>
            <person name="Gasser R.B."/>
        </authorList>
    </citation>
    <scope>NUCLEOTIDE SEQUENCE [LARGE SCALE GENOMIC DNA]</scope>
    <source>
        <strain evidence="9">ISS1980</strain>
    </source>
</reference>
<comment type="similarity">
    <text evidence="2 7">Belongs to the TCP-1 chaperonin family.</text>
</comment>
<dbReference type="Gene3D" id="1.10.560.10">
    <property type="entry name" value="GroEL-like equatorial domain"/>
    <property type="match status" value="1"/>
</dbReference>
<dbReference type="SUPFAM" id="SSF52029">
    <property type="entry name" value="GroEL apical domain-like"/>
    <property type="match status" value="1"/>
</dbReference>
<dbReference type="InterPro" id="IPR002194">
    <property type="entry name" value="Chaperonin_TCP-1_CS"/>
</dbReference>
<accession>A0A0V1MNA5</accession>
<dbReference type="SUPFAM" id="SSF54849">
    <property type="entry name" value="GroEL-intermediate domain like"/>
    <property type="match status" value="1"/>
</dbReference>
<protein>
    <submittedName>
        <fullName evidence="9">T-complex protein 1 subunit zeta</fullName>
    </submittedName>
</protein>
<dbReference type="EMBL" id="JYDO01000069">
    <property type="protein sequence ID" value="KRZ73039.1"/>
    <property type="molecule type" value="Genomic_DNA"/>
</dbReference>
<dbReference type="FunFam" id="3.50.7.10:FF:000004">
    <property type="entry name" value="T-complex protein 1 subunit zeta"/>
    <property type="match status" value="1"/>
</dbReference>
<keyword evidence="8" id="KW-0732">Signal</keyword>
<comment type="caution">
    <text evidence="9">The sequence shown here is derived from an EMBL/GenBank/DDBJ whole genome shotgun (WGS) entry which is preliminary data.</text>
</comment>
<dbReference type="SUPFAM" id="SSF48592">
    <property type="entry name" value="GroEL equatorial domain-like"/>
    <property type="match status" value="1"/>
</dbReference>
<evidence type="ECO:0000256" key="4">
    <source>
        <dbReference type="ARBA" id="ARBA00022741"/>
    </source>
</evidence>
<dbReference type="PROSITE" id="PS00750">
    <property type="entry name" value="TCP1_1"/>
    <property type="match status" value="1"/>
</dbReference>
<dbReference type="Gene3D" id="3.30.260.10">
    <property type="entry name" value="TCP-1-like chaperonin intermediate domain"/>
    <property type="match status" value="1"/>
</dbReference>
<evidence type="ECO:0000313" key="10">
    <source>
        <dbReference type="Proteomes" id="UP000054843"/>
    </source>
</evidence>
<dbReference type="AlphaFoldDB" id="A0A0V1MNA5"/>
<dbReference type="PRINTS" id="PR00304">
    <property type="entry name" value="TCOMPLEXTCP1"/>
</dbReference>
<dbReference type="InterPro" id="IPR027410">
    <property type="entry name" value="TCP-1-like_intermed_sf"/>
</dbReference>